<name>A0ABR2WAU3_9FUNG</name>
<evidence type="ECO:0000259" key="1">
    <source>
        <dbReference type="Pfam" id="PF25377"/>
    </source>
</evidence>
<dbReference type="Proteomes" id="UP001479436">
    <property type="component" value="Unassembled WGS sequence"/>
</dbReference>
<evidence type="ECO:0000313" key="3">
    <source>
        <dbReference type="Proteomes" id="UP001479436"/>
    </source>
</evidence>
<reference evidence="2 3" key="1">
    <citation type="submission" date="2023-04" db="EMBL/GenBank/DDBJ databases">
        <title>Genome of Basidiobolus ranarum AG-B5.</title>
        <authorList>
            <person name="Stajich J.E."/>
            <person name="Carter-House D."/>
            <person name="Gryganskyi A."/>
        </authorList>
    </citation>
    <scope>NUCLEOTIDE SEQUENCE [LARGE SCALE GENOMIC DNA]</scope>
    <source>
        <strain evidence="2 3">AG-B5</strain>
    </source>
</reference>
<keyword evidence="3" id="KW-1185">Reference proteome</keyword>
<dbReference type="EMBL" id="JASJQH010006889">
    <property type="protein sequence ID" value="KAK9728897.1"/>
    <property type="molecule type" value="Genomic_DNA"/>
</dbReference>
<comment type="caution">
    <text evidence="2">The sequence shown here is derived from an EMBL/GenBank/DDBJ whole genome shotgun (WGS) entry which is preliminary data.</text>
</comment>
<dbReference type="InterPro" id="IPR057208">
    <property type="entry name" value="DUF7886"/>
</dbReference>
<dbReference type="PANTHER" id="PTHR47915">
    <property type="entry name" value="SI:DKEY-19B23.7"/>
    <property type="match status" value="1"/>
</dbReference>
<dbReference type="Pfam" id="PF25377">
    <property type="entry name" value="DUF7886"/>
    <property type="match status" value="1"/>
</dbReference>
<proteinExistence type="predicted"/>
<evidence type="ECO:0000313" key="2">
    <source>
        <dbReference type="EMBL" id="KAK9728897.1"/>
    </source>
</evidence>
<protein>
    <recommendedName>
        <fullName evidence="1">DUF7886 domain-containing protein</fullName>
    </recommendedName>
</protein>
<accession>A0ABR2WAU3</accession>
<gene>
    <name evidence="2" type="ORF">K7432_000720</name>
</gene>
<organism evidence="2 3">
    <name type="scientific">Basidiobolus ranarum</name>
    <dbReference type="NCBI Taxonomy" id="34480"/>
    <lineage>
        <taxon>Eukaryota</taxon>
        <taxon>Fungi</taxon>
        <taxon>Fungi incertae sedis</taxon>
        <taxon>Zoopagomycota</taxon>
        <taxon>Entomophthoromycotina</taxon>
        <taxon>Basidiobolomycetes</taxon>
        <taxon>Basidiobolales</taxon>
        <taxon>Basidiobolaceae</taxon>
        <taxon>Basidiobolus</taxon>
    </lineage>
</organism>
<sequence>MNHGYPQHVIPHPHQQDNVIPQVGDTKKLSEFLADLFTIGSLKGFQHFELYLCGREELLLRVNNQREVSPTKRGFSSAFQIAKTQKATNLSHKTQRLLRATTLGPTLPATIPLDHELNQTQTTFLIAGYARYKRPYVWLRSNHKKLLKLEIDPTKHKDGDNPLKLVTISDWRSKETKVWDIISEVILLTQEPPPTNPFAVDHDYFDSLPVEESVFATGALISVLQKIYLSNFPYADQVMNDIKQLHQRHYTDFGELVEFQFMHKQQPKLNGHRF</sequence>
<feature type="domain" description="DUF7886" evidence="1">
    <location>
        <begin position="112"/>
        <end position="250"/>
    </location>
</feature>
<dbReference type="PANTHER" id="PTHR47915:SF1">
    <property type="entry name" value="SI:DKEY-19B23.7"/>
    <property type="match status" value="1"/>
</dbReference>